<dbReference type="AlphaFoldDB" id="A0A8G2E5A2"/>
<dbReference type="Proteomes" id="UP000292693">
    <property type="component" value="Unassembled WGS sequence"/>
</dbReference>
<organism evidence="1 2">
    <name type="scientific">Streptomyces albidoflavus</name>
    <dbReference type="NCBI Taxonomy" id="1886"/>
    <lineage>
        <taxon>Bacteria</taxon>
        <taxon>Bacillati</taxon>
        <taxon>Actinomycetota</taxon>
        <taxon>Actinomycetes</taxon>
        <taxon>Kitasatosporales</taxon>
        <taxon>Streptomycetaceae</taxon>
        <taxon>Streptomyces</taxon>
        <taxon>Streptomyces albidoflavus group</taxon>
    </lineage>
</organism>
<protein>
    <submittedName>
        <fullName evidence="1">Uncharacterized protein</fullName>
    </submittedName>
</protein>
<name>A0A8G2E5A2_9ACTN</name>
<evidence type="ECO:0000313" key="1">
    <source>
        <dbReference type="EMBL" id="RZE29138.1"/>
    </source>
</evidence>
<proteinExistence type="predicted"/>
<gene>
    <name evidence="1" type="ORF">C0Q92_01805</name>
</gene>
<dbReference type="EMBL" id="PKLL01000002">
    <property type="protein sequence ID" value="RZE29138.1"/>
    <property type="molecule type" value="Genomic_DNA"/>
</dbReference>
<sequence length="1166" mass="126219">MHPGKFEQCACALLKSRYPGLSAVEEGHDFGRDADIYFPFDGDTLDARGRLMVTTGDPVANVRNGLRRMQVEGLRVDLVVVACSKPVNGRTRRTLDKLCSDRDLPPPHIYGQEWFVPELVQDAAWRRSLLDIEGRLGALLDEPLTPPLVASPSSLVGRADETQALASAVDASQDVVLVGVPGVGKTRLTGQLGTRAVYLQPSALDHLYDDLLLTKPHAVVVDDAHAHADSVSALRHARRQTGLSFSVVTTTWPDRLERVQEWLPGAMVIEVGLLERHQMNELVESAGVTGYRSRTAVLNQADGRPGWALALCESLAGGEGQDVFSGKAHVAQVERYLREATASRTVLDALACVAALGGASPDTLYALASVVGVAPAELSGMAEDLAHNGLVECRAGVWHLQPALCPALVARWFFTAPVRRPWTTLVTAFPDHGLDLAAAVMAAAAAAPSSRQAREEAERWVRALPAASIWDTGTFAVVAKYANLDVSAAEFATNAALSVLAALHEPERAVGVEAGFLGDAAVNQLVQSARQFLLPEAIAGLLAMAVGDNRRRHSTPLHPLRVLSDLAGVIDPDFGTSLEIRTRLLRTVLAWIRDHCSSDEQWCVAGEALAGIFSVEVSGNWSEPGTHDTYTFARGIDAADNLAGLIGLWEQVVPLLTSDEGFENRAPCPPRALIALLEMALGWVRLGLGVSSQEAVSAEQTQYGVEGGRRILDTLYPLLQRSAGTALRAHRGLANIHDRAREAGYELPVFDVDPDLQSFCEWGNADFISDVETATEQVHSRTMALAGKLVALGPDAGVARFHKLAEQASLVGEDTGRLTAIRTGELMTDPEAWYRAASALECRMLQGVALTQWLTLAPDAIPPSMLQAALEDTRSRPAAISAVLARSVVDRAGETVIASLRAEDVPWLDRLFCREADDVMHRLLVHDDPAVAASAAVSFAVGTAHGPALPETWRAAWRSALEGMLIDRLTSHNRWRAGYVLAYVAEHDADTFERWFDRRLQDMSAQGWYSSPLPHDSEDLLALLPRPHRLRLALQCIGMPRIGPSALVPLINSDAELAKELLDEHAVDPGRLVTCLEEQRNTALEEIGPLLLERGVSAQQIAAAAASYSSWSGDRSRIHLELIDYFTDLADRAPALRTVAAAGCSQQQALLREAEERERDTRVRGW</sequence>
<dbReference type="InterPro" id="IPR027417">
    <property type="entry name" value="P-loop_NTPase"/>
</dbReference>
<reference evidence="1 2" key="1">
    <citation type="submission" date="2017-12" db="EMBL/GenBank/DDBJ databases">
        <title>Population genomics insights into the ecological differentiation and adaptive evolution in streptomycetes.</title>
        <authorList>
            <person name="Li Y."/>
            <person name="Huang Y."/>
        </authorList>
    </citation>
    <scope>NUCLEOTIDE SEQUENCE [LARGE SCALE GENOMIC DNA]</scope>
    <source>
        <strain evidence="1 2">NBRC 100770</strain>
    </source>
</reference>
<dbReference type="SUPFAM" id="SSF52540">
    <property type="entry name" value="P-loop containing nucleoside triphosphate hydrolases"/>
    <property type="match status" value="1"/>
</dbReference>
<evidence type="ECO:0000313" key="2">
    <source>
        <dbReference type="Proteomes" id="UP000292693"/>
    </source>
</evidence>
<comment type="caution">
    <text evidence="1">The sequence shown here is derived from an EMBL/GenBank/DDBJ whole genome shotgun (WGS) entry which is preliminary data.</text>
</comment>
<accession>A0A8G2E5A2</accession>